<keyword evidence="3" id="KW-0677">Repeat</keyword>
<organism evidence="6 7">
    <name type="scientific">Neolentinus lepideus HHB14362 ss-1</name>
    <dbReference type="NCBI Taxonomy" id="1314782"/>
    <lineage>
        <taxon>Eukaryota</taxon>
        <taxon>Fungi</taxon>
        <taxon>Dikarya</taxon>
        <taxon>Basidiomycota</taxon>
        <taxon>Agaricomycotina</taxon>
        <taxon>Agaricomycetes</taxon>
        <taxon>Gloeophyllales</taxon>
        <taxon>Gloeophyllaceae</taxon>
        <taxon>Neolentinus</taxon>
    </lineage>
</organism>
<evidence type="ECO:0000256" key="2">
    <source>
        <dbReference type="ARBA" id="ARBA00022553"/>
    </source>
</evidence>
<dbReference type="PANTHER" id="PTHR15263:SF1">
    <property type="entry name" value="NF-KAPPA-B INHIBITOR-LIKE PROTEIN 1"/>
    <property type="match status" value="1"/>
</dbReference>
<accession>A0A165NIF7</accession>
<dbReference type="InterPro" id="IPR038753">
    <property type="entry name" value="NFKBIL1"/>
</dbReference>
<keyword evidence="7" id="KW-1185">Reference proteome</keyword>
<dbReference type="EMBL" id="KV425635">
    <property type="protein sequence ID" value="KZT19688.1"/>
    <property type="molecule type" value="Genomic_DNA"/>
</dbReference>
<sequence>MEERRAQDNFQRERRRTEQATLNQAITDAWDRYEARWNKIKSLEVDDTLTFCSIPWPLTYVPKSIEDIHPHAIAFFLFSPLHSQDQSKKERIRTALLRWHPDRFGRLLDRVQADDRDAVEEGVGVVTRCLNDLLTTEQSPEL</sequence>
<comment type="subcellular location">
    <subcellularLocation>
        <location evidence="1">Nucleus</location>
    </subcellularLocation>
</comment>
<reference evidence="6 7" key="1">
    <citation type="journal article" date="2016" name="Mol. Biol. Evol.">
        <title>Comparative Genomics of Early-Diverging Mushroom-Forming Fungi Provides Insights into the Origins of Lignocellulose Decay Capabilities.</title>
        <authorList>
            <person name="Nagy L.G."/>
            <person name="Riley R."/>
            <person name="Tritt A."/>
            <person name="Adam C."/>
            <person name="Daum C."/>
            <person name="Floudas D."/>
            <person name="Sun H."/>
            <person name="Yadav J.S."/>
            <person name="Pangilinan J."/>
            <person name="Larsson K.H."/>
            <person name="Matsuura K."/>
            <person name="Barry K."/>
            <person name="Labutti K."/>
            <person name="Kuo R."/>
            <person name="Ohm R.A."/>
            <person name="Bhattacharya S.S."/>
            <person name="Shirouzu T."/>
            <person name="Yoshinaga Y."/>
            <person name="Martin F.M."/>
            <person name="Grigoriev I.V."/>
            <person name="Hibbett D.S."/>
        </authorList>
    </citation>
    <scope>NUCLEOTIDE SEQUENCE [LARGE SCALE GENOMIC DNA]</scope>
    <source>
        <strain evidence="6 7">HHB14362 ss-1</strain>
    </source>
</reference>
<name>A0A165NIF7_9AGAM</name>
<dbReference type="PANTHER" id="PTHR15263">
    <property type="entry name" value="I-KAPPA-B-LIKE PROTEIN IKBL"/>
    <property type="match status" value="1"/>
</dbReference>
<gene>
    <name evidence="6" type="ORF">NEOLEDRAFT_1077348</name>
</gene>
<keyword evidence="5" id="KW-0539">Nucleus</keyword>
<dbReference type="OrthoDB" id="412109at2759"/>
<dbReference type="Proteomes" id="UP000076761">
    <property type="component" value="Unassembled WGS sequence"/>
</dbReference>
<evidence type="ECO:0000256" key="1">
    <source>
        <dbReference type="ARBA" id="ARBA00004123"/>
    </source>
</evidence>
<keyword evidence="2" id="KW-0597">Phosphoprotein</keyword>
<keyword evidence="4" id="KW-0040">ANK repeat</keyword>
<dbReference type="AlphaFoldDB" id="A0A165NIF7"/>
<evidence type="ECO:0000256" key="3">
    <source>
        <dbReference type="ARBA" id="ARBA00022737"/>
    </source>
</evidence>
<evidence type="ECO:0000313" key="6">
    <source>
        <dbReference type="EMBL" id="KZT19688.1"/>
    </source>
</evidence>
<proteinExistence type="predicted"/>
<evidence type="ECO:0000313" key="7">
    <source>
        <dbReference type="Proteomes" id="UP000076761"/>
    </source>
</evidence>
<protein>
    <submittedName>
        <fullName evidence="6">Uncharacterized protein</fullName>
    </submittedName>
</protein>
<evidence type="ECO:0000256" key="5">
    <source>
        <dbReference type="ARBA" id="ARBA00023242"/>
    </source>
</evidence>
<evidence type="ECO:0000256" key="4">
    <source>
        <dbReference type="ARBA" id="ARBA00023043"/>
    </source>
</evidence>
<dbReference type="InParanoid" id="A0A165NIF7"/>
<dbReference type="GO" id="GO:0043124">
    <property type="term" value="P:negative regulation of canonical NF-kappaB signal transduction"/>
    <property type="evidence" value="ECO:0007669"/>
    <property type="project" value="InterPro"/>
</dbReference>
<dbReference type="STRING" id="1314782.A0A165NIF7"/>
<dbReference type="GO" id="GO:0005634">
    <property type="term" value="C:nucleus"/>
    <property type="evidence" value="ECO:0007669"/>
    <property type="project" value="UniProtKB-SubCell"/>
</dbReference>